<keyword evidence="1" id="KW-1133">Transmembrane helix</keyword>
<evidence type="ECO:0000256" key="1">
    <source>
        <dbReference type="SAM" id="Phobius"/>
    </source>
</evidence>
<gene>
    <name evidence="2" type="ORF">AVEN_266856_1</name>
</gene>
<name>A0A4Y2PQN9_ARAVE</name>
<feature type="transmembrane region" description="Helical" evidence="1">
    <location>
        <begin position="122"/>
        <end position="139"/>
    </location>
</feature>
<dbReference type="PANTHER" id="PTHR47326">
    <property type="entry name" value="TRANSPOSABLE ELEMENT TC3 TRANSPOSASE-LIKE PROTEIN"/>
    <property type="match status" value="1"/>
</dbReference>
<protein>
    <submittedName>
        <fullName evidence="2">Uncharacterized protein</fullName>
    </submittedName>
</protein>
<dbReference type="Gene3D" id="3.30.420.10">
    <property type="entry name" value="Ribonuclease H-like superfamily/Ribonuclease H"/>
    <property type="match status" value="1"/>
</dbReference>
<keyword evidence="3" id="KW-1185">Reference proteome</keyword>
<organism evidence="2 3">
    <name type="scientific">Araneus ventricosus</name>
    <name type="common">Orbweaver spider</name>
    <name type="synonym">Epeira ventricosa</name>
    <dbReference type="NCBI Taxonomy" id="182803"/>
    <lineage>
        <taxon>Eukaryota</taxon>
        <taxon>Metazoa</taxon>
        <taxon>Ecdysozoa</taxon>
        <taxon>Arthropoda</taxon>
        <taxon>Chelicerata</taxon>
        <taxon>Arachnida</taxon>
        <taxon>Araneae</taxon>
        <taxon>Araneomorphae</taxon>
        <taxon>Entelegynae</taxon>
        <taxon>Araneoidea</taxon>
        <taxon>Araneidae</taxon>
        <taxon>Araneus</taxon>
    </lineage>
</organism>
<dbReference type="InterPro" id="IPR036397">
    <property type="entry name" value="RNaseH_sf"/>
</dbReference>
<keyword evidence="1" id="KW-0812">Transmembrane</keyword>
<comment type="caution">
    <text evidence="2">The sequence shown here is derived from an EMBL/GenBank/DDBJ whole genome shotgun (WGS) entry which is preliminary data.</text>
</comment>
<dbReference type="EMBL" id="BGPR01011925">
    <property type="protein sequence ID" value="GBN53644.1"/>
    <property type="molecule type" value="Genomic_DNA"/>
</dbReference>
<accession>A0A4Y2PQN9</accession>
<keyword evidence="1" id="KW-0472">Membrane</keyword>
<evidence type="ECO:0000313" key="2">
    <source>
        <dbReference type="EMBL" id="GBN53644.1"/>
    </source>
</evidence>
<sequence>MDRTWRTCGLASSLTGPQPTGLFLLGHMKSLVYEMPVDSAEDLVAKIVVAADKINTPPGIFERVRRSFLRRCELCNDQRGRHFEHLLLLYRLVYRNIPSDPASHSNILVGFHSIQSWKLCRYNLYSSLILLTLVIASGIQ</sequence>
<dbReference type="GO" id="GO:0003676">
    <property type="term" value="F:nucleic acid binding"/>
    <property type="evidence" value="ECO:0007669"/>
    <property type="project" value="InterPro"/>
</dbReference>
<dbReference type="PANTHER" id="PTHR47326:SF1">
    <property type="entry name" value="HTH PSQ-TYPE DOMAIN-CONTAINING PROTEIN"/>
    <property type="match status" value="1"/>
</dbReference>
<dbReference type="Proteomes" id="UP000499080">
    <property type="component" value="Unassembled WGS sequence"/>
</dbReference>
<reference evidence="2 3" key="1">
    <citation type="journal article" date="2019" name="Sci. Rep.">
        <title>Orb-weaving spider Araneus ventricosus genome elucidates the spidroin gene catalogue.</title>
        <authorList>
            <person name="Kono N."/>
            <person name="Nakamura H."/>
            <person name="Ohtoshi R."/>
            <person name="Moran D.A.P."/>
            <person name="Shinohara A."/>
            <person name="Yoshida Y."/>
            <person name="Fujiwara M."/>
            <person name="Mori M."/>
            <person name="Tomita M."/>
            <person name="Arakawa K."/>
        </authorList>
    </citation>
    <scope>NUCLEOTIDE SEQUENCE [LARGE SCALE GENOMIC DNA]</scope>
</reference>
<proteinExistence type="predicted"/>
<dbReference type="AlphaFoldDB" id="A0A4Y2PQN9"/>
<evidence type="ECO:0000313" key="3">
    <source>
        <dbReference type="Proteomes" id="UP000499080"/>
    </source>
</evidence>